<feature type="compositionally biased region" description="Basic and acidic residues" evidence="1">
    <location>
        <begin position="29"/>
        <end position="41"/>
    </location>
</feature>
<dbReference type="Proteomes" id="UP000646548">
    <property type="component" value="Unassembled WGS sequence"/>
</dbReference>
<name>A0A834CJY4_ORYME</name>
<protein>
    <submittedName>
        <fullName evidence="2">Uncharacterized protein</fullName>
    </submittedName>
</protein>
<evidence type="ECO:0000313" key="3">
    <source>
        <dbReference type="Proteomes" id="UP000646548"/>
    </source>
</evidence>
<reference evidence="2" key="1">
    <citation type="journal article" name="BMC Genomics">
        <title>Long-read sequencing and de novo genome assembly of marine medaka (Oryzias melastigma).</title>
        <authorList>
            <person name="Liang P."/>
            <person name="Saqib H.S.A."/>
            <person name="Ni X."/>
            <person name="Shen Y."/>
        </authorList>
    </citation>
    <scope>NUCLEOTIDE SEQUENCE</scope>
    <source>
        <strain evidence="2">Bigg-433</strain>
    </source>
</reference>
<comment type="caution">
    <text evidence="2">The sequence shown here is derived from an EMBL/GenBank/DDBJ whole genome shotgun (WGS) entry which is preliminary data.</text>
</comment>
<evidence type="ECO:0000313" key="2">
    <source>
        <dbReference type="EMBL" id="KAF6730857.1"/>
    </source>
</evidence>
<dbReference type="EMBL" id="WKFB01000230">
    <property type="protein sequence ID" value="KAF6730857.1"/>
    <property type="molecule type" value="Genomic_DNA"/>
</dbReference>
<evidence type="ECO:0000256" key="1">
    <source>
        <dbReference type="SAM" id="MobiDB-lite"/>
    </source>
</evidence>
<gene>
    <name evidence="2" type="ORF">FQA47_008460</name>
</gene>
<proteinExistence type="predicted"/>
<sequence>MPTAVRRSVCRGADPQRLPPGQNPAQKVTLRERTAHRRAELLPRTSAAPRTTPEWAVNGLKPGRGYRLTEVRSGPTPR</sequence>
<feature type="region of interest" description="Disordered" evidence="1">
    <location>
        <begin position="1"/>
        <end position="78"/>
    </location>
</feature>
<organism evidence="2 3">
    <name type="scientific">Oryzias melastigma</name>
    <name type="common">Marine medaka</name>
    <dbReference type="NCBI Taxonomy" id="30732"/>
    <lineage>
        <taxon>Eukaryota</taxon>
        <taxon>Metazoa</taxon>
        <taxon>Chordata</taxon>
        <taxon>Craniata</taxon>
        <taxon>Vertebrata</taxon>
        <taxon>Euteleostomi</taxon>
        <taxon>Actinopterygii</taxon>
        <taxon>Neopterygii</taxon>
        <taxon>Teleostei</taxon>
        <taxon>Neoteleostei</taxon>
        <taxon>Acanthomorphata</taxon>
        <taxon>Ovalentaria</taxon>
        <taxon>Atherinomorphae</taxon>
        <taxon>Beloniformes</taxon>
        <taxon>Adrianichthyidae</taxon>
        <taxon>Oryziinae</taxon>
        <taxon>Oryzias</taxon>
    </lineage>
</organism>
<accession>A0A834CJY4</accession>
<dbReference type="AlphaFoldDB" id="A0A834CJY4"/>